<comment type="catalytic activity">
    <reaction evidence="7">
        <text>adenosine(1518)/adenosine(1519) in 16S rRNA + 4 S-adenosyl-L-methionine = N(6)-dimethyladenosine(1518)/N(6)-dimethyladenosine(1519) in 16S rRNA + 4 S-adenosyl-L-homocysteine + 4 H(+)</text>
        <dbReference type="Rhea" id="RHEA:19609"/>
        <dbReference type="Rhea" id="RHEA-COMP:10232"/>
        <dbReference type="Rhea" id="RHEA-COMP:10233"/>
        <dbReference type="ChEBI" id="CHEBI:15378"/>
        <dbReference type="ChEBI" id="CHEBI:57856"/>
        <dbReference type="ChEBI" id="CHEBI:59789"/>
        <dbReference type="ChEBI" id="CHEBI:74411"/>
        <dbReference type="ChEBI" id="CHEBI:74493"/>
        <dbReference type="EC" id="2.1.1.182"/>
    </reaction>
</comment>
<keyword evidence="5 7" id="KW-0949">S-adenosyl-L-methionine</keyword>
<feature type="binding site" evidence="7 8">
    <location>
        <position position="31"/>
    </location>
    <ligand>
        <name>S-adenosyl-L-methionine</name>
        <dbReference type="ChEBI" id="CHEBI:59789"/>
    </ligand>
</feature>
<dbReference type="EC" id="2.1.1.182" evidence="7"/>
<accession>A0ABW5Y4C5</accession>
<comment type="subcellular location">
    <subcellularLocation>
        <location evidence="7">Cytoplasm</location>
    </subcellularLocation>
</comment>
<dbReference type="InterPro" id="IPR020596">
    <property type="entry name" value="rRNA_Ade_Mease_Trfase_CS"/>
</dbReference>
<dbReference type="PROSITE" id="PS51689">
    <property type="entry name" value="SAM_RNA_A_N6_MT"/>
    <property type="match status" value="1"/>
</dbReference>
<reference evidence="11" key="1">
    <citation type="journal article" date="2019" name="Int. J. Syst. Evol. Microbiol.">
        <title>The Global Catalogue of Microorganisms (GCM) 10K type strain sequencing project: providing services to taxonomists for standard genome sequencing and annotation.</title>
        <authorList>
            <consortium name="The Broad Institute Genomics Platform"/>
            <consortium name="The Broad Institute Genome Sequencing Center for Infectious Disease"/>
            <person name="Wu L."/>
            <person name="Ma J."/>
        </authorList>
    </citation>
    <scope>NUCLEOTIDE SEQUENCE [LARGE SCALE GENOMIC DNA]</scope>
    <source>
        <strain evidence="11">KCTC 33522</strain>
    </source>
</reference>
<keyword evidence="6 7" id="KW-0694">RNA-binding</keyword>
<dbReference type="Gene3D" id="3.40.50.150">
    <property type="entry name" value="Vaccinia Virus protein VP39"/>
    <property type="match status" value="1"/>
</dbReference>
<comment type="similarity">
    <text evidence="7">Belongs to the class I-like SAM-binding methyltransferase superfamily. rRNA adenine N(6)-methyltransferase family. RsmA subfamily.</text>
</comment>
<keyword evidence="3 7" id="KW-0489">Methyltransferase</keyword>
<dbReference type="HAMAP" id="MF_00607">
    <property type="entry name" value="16SrRNA_methyltr_A"/>
    <property type="match status" value="1"/>
</dbReference>
<keyword evidence="1 7" id="KW-0963">Cytoplasm</keyword>
<dbReference type="SUPFAM" id="SSF53335">
    <property type="entry name" value="S-adenosyl-L-methionine-dependent methyltransferases"/>
    <property type="match status" value="1"/>
</dbReference>
<dbReference type="PROSITE" id="PS01131">
    <property type="entry name" value="RRNA_A_DIMETH"/>
    <property type="match status" value="1"/>
</dbReference>
<sequence>MHKDIATPIRTQEILKKYGFSFKKSLGQNFLIDPNILRNIVGHADLTKDSAAIEVGPGIGALTEHLAREAGKVMSFEIDQRLLPVLEDTLSPYDNVKIVHSDVLKADVKGLIDSELAGFKDIMVVANLPYYVTTPILMKLLTENLPLRGFVVMMQKEVADRISAKPGTKAYGSLSIAVQYYCTAEVAMIVPKTVFMPQPNVDSAVLKLIRHEEPPVTVIDEEFFFSVTRAAFAQRRKTLLNNLQSQLPNGKAKKEDILRALKQAGVEPSRRGETLSIAEFGALADALHPYFN</sequence>
<dbReference type="InterPro" id="IPR011530">
    <property type="entry name" value="rRNA_adenine_dimethylase"/>
</dbReference>
<name>A0ABW5Y4C5_9BACL</name>
<dbReference type="Proteomes" id="UP001597568">
    <property type="component" value="Unassembled WGS sequence"/>
</dbReference>
<dbReference type="InterPro" id="IPR029063">
    <property type="entry name" value="SAM-dependent_MTases_sf"/>
</dbReference>
<evidence type="ECO:0000256" key="2">
    <source>
        <dbReference type="ARBA" id="ARBA00022552"/>
    </source>
</evidence>
<feature type="binding site" evidence="7 8">
    <location>
        <position position="29"/>
    </location>
    <ligand>
        <name>S-adenosyl-L-methionine</name>
        <dbReference type="ChEBI" id="CHEBI:59789"/>
    </ligand>
</feature>
<dbReference type="InterPro" id="IPR023165">
    <property type="entry name" value="rRNA_Ade_diMease-like_C"/>
</dbReference>
<keyword evidence="4 7" id="KW-0808">Transferase</keyword>
<feature type="binding site" evidence="7 8">
    <location>
        <position position="56"/>
    </location>
    <ligand>
        <name>S-adenosyl-L-methionine</name>
        <dbReference type="ChEBI" id="CHEBI:59789"/>
    </ligand>
</feature>
<protein>
    <recommendedName>
        <fullName evidence="7">Ribosomal RNA small subunit methyltransferase A</fullName>
        <ecNumber evidence="7">2.1.1.182</ecNumber>
    </recommendedName>
    <alternativeName>
        <fullName evidence="7">16S rRNA (adenine(1518)-N(6)/adenine(1519)-N(6))-dimethyltransferase</fullName>
    </alternativeName>
    <alternativeName>
        <fullName evidence="7">16S rRNA dimethyladenosine transferase</fullName>
    </alternativeName>
    <alternativeName>
        <fullName evidence="7">16S rRNA dimethylase</fullName>
    </alternativeName>
    <alternativeName>
        <fullName evidence="7">S-adenosylmethionine-6-N', N'-adenosyl(rRNA) dimethyltransferase</fullName>
    </alternativeName>
</protein>
<evidence type="ECO:0000256" key="7">
    <source>
        <dbReference type="HAMAP-Rule" id="MF_00607"/>
    </source>
</evidence>
<dbReference type="GO" id="GO:0052908">
    <property type="term" value="F:16S rRNA (adenine(1518)-N(6)/adenine(1519)-N(6))-dimethyltransferase activity"/>
    <property type="evidence" value="ECO:0007669"/>
    <property type="project" value="UniProtKB-EC"/>
</dbReference>
<evidence type="ECO:0000313" key="10">
    <source>
        <dbReference type="EMBL" id="MFD2870086.1"/>
    </source>
</evidence>
<feature type="binding site" evidence="7 8">
    <location>
        <position position="77"/>
    </location>
    <ligand>
        <name>S-adenosyl-L-methionine</name>
        <dbReference type="ChEBI" id="CHEBI:59789"/>
    </ligand>
</feature>
<evidence type="ECO:0000256" key="3">
    <source>
        <dbReference type="ARBA" id="ARBA00022603"/>
    </source>
</evidence>
<proteinExistence type="inferred from homology"/>
<evidence type="ECO:0000256" key="1">
    <source>
        <dbReference type="ARBA" id="ARBA00022490"/>
    </source>
</evidence>
<dbReference type="RefSeq" id="WP_139996241.1">
    <property type="nucleotide sequence ID" value="NZ_JBHUOR010000134.1"/>
</dbReference>
<dbReference type="InterPro" id="IPR020598">
    <property type="entry name" value="rRNA_Ade_methylase_Trfase_N"/>
</dbReference>
<dbReference type="PANTHER" id="PTHR11727">
    <property type="entry name" value="DIMETHYLADENOSINE TRANSFERASE"/>
    <property type="match status" value="1"/>
</dbReference>
<evidence type="ECO:0000313" key="11">
    <source>
        <dbReference type="Proteomes" id="UP001597568"/>
    </source>
</evidence>
<dbReference type="SMART" id="SM00650">
    <property type="entry name" value="rADc"/>
    <property type="match status" value="1"/>
</dbReference>
<keyword evidence="2 7" id="KW-0698">rRNA processing</keyword>
<comment type="caution">
    <text evidence="10">The sequence shown here is derived from an EMBL/GenBank/DDBJ whole genome shotgun (WGS) entry which is preliminary data.</text>
</comment>
<dbReference type="InterPro" id="IPR001737">
    <property type="entry name" value="KsgA/Erm"/>
</dbReference>
<evidence type="ECO:0000256" key="4">
    <source>
        <dbReference type="ARBA" id="ARBA00022679"/>
    </source>
</evidence>
<dbReference type="PANTHER" id="PTHR11727:SF7">
    <property type="entry name" value="DIMETHYLADENOSINE TRANSFERASE-RELATED"/>
    <property type="match status" value="1"/>
</dbReference>
<feature type="binding site" evidence="7 8">
    <location>
        <position position="127"/>
    </location>
    <ligand>
        <name>S-adenosyl-L-methionine</name>
        <dbReference type="ChEBI" id="CHEBI:59789"/>
    </ligand>
</feature>
<organism evidence="10 11">
    <name type="scientific">Kurthia populi</name>
    <dbReference type="NCBI Taxonomy" id="1562132"/>
    <lineage>
        <taxon>Bacteria</taxon>
        <taxon>Bacillati</taxon>
        <taxon>Bacillota</taxon>
        <taxon>Bacilli</taxon>
        <taxon>Bacillales</taxon>
        <taxon>Caryophanaceae</taxon>
        <taxon>Kurthia</taxon>
    </lineage>
</organism>
<evidence type="ECO:0000256" key="6">
    <source>
        <dbReference type="ARBA" id="ARBA00022884"/>
    </source>
</evidence>
<evidence type="ECO:0000256" key="8">
    <source>
        <dbReference type="PROSITE-ProRule" id="PRU01026"/>
    </source>
</evidence>
<comment type="function">
    <text evidence="7">Specifically dimethylates two adjacent adenosines (A1518 and A1519) in the loop of a conserved hairpin near the 3'-end of 16S rRNA in the 30S particle. May play a critical role in biogenesis of 30S subunits.</text>
</comment>
<evidence type="ECO:0000259" key="9">
    <source>
        <dbReference type="SMART" id="SM00650"/>
    </source>
</evidence>
<dbReference type="EMBL" id="JBHUOR010000134">
    <property type="protein sequence ID" value="MFD2870086.1"/>
    <property type="molecule type" value="Genomic_DNA"/>
</dbReference>
<feature type="binding site" evidence="7 8">
    <location>
        <position position="102"/>
    </location>
    <ligand>
        <name>S-adenosyl-L-methionine</name>
        <dbReference type="ChEBI" id="CHEBI:59789"/>
    </ligand>
</feature>
<dbReference type="NCBIfam" id="TIGR00755">
    <property type="entry name" value="ksgA"/>
    <property type="match status" value="1"/>
</dbReference>
<dbReference type="Pfam" id="PF00398">
    <property type="entry name" value="RrnaAD"/>
    <property type="match status" value="1"/>
</dbReference>
<feature type="domain" description="Ribosomal RNA adenine methylase transferase N-terminal" evidence="9">
    <location>
        <begin position="36"/>
        <end position="212"/>
    </location>
</feature>
<dbReference type="Gene3D" id="1.10.8.100">
    <property type="entry name" value="Ribosomal RNA adenine dimethylase-like, domain 2"/>
    <property type="match status" value="1"/>
</dbReference>
<keyword evidence="11" id="KW-1185">Reference proteome</keyword>
<evidence type="ECO:0000256" key="5">
    <source>
        <dbReference type="ARBA" id="ARBA00022691"/>
    </source>
</evidence>
<gene>
    <name evidence="7 10" type="primary">rsmA</name>
    <name evidence="7" type="synonym">ksgA</name>
    <name evidence="10" type="ORF">ACFSY7_16460</name>
</gene>